<dbReference type="Proteomes" id="UP000199462">
    <property type="component" value="Unassembled WGS sequence"/>
</dbReference>
<protein>
    <submittedName>
        <fullName evidence="2">NAD(P)H-dependent FMN reductase</fullName>
    </submittedName>
</protein>
<dbReference type="PANTHER" id="PTHR30543">
    <property type="entry name" value="CHROMATE REDUCTASE"/>
    <property type="match status" value="1"/>
</dbReference>
<reference evidence="3" key="1">
    <citation type="submission" date="2016-10" db="EMBL/GenBank/DDBJ databases">
        <authorList>
            <person name="Varghese N."/>
            <person name="Submissions S."/>
        </authorList>
    </citation>
    <scope>NUCLEOTIDE SEQUENCE [LARGE SCALE GENOMIC DNA]</scope>
    <source>
        <strain evidence="3">DSM 19891</strain>
    </source>
</reference>
<dbReference type="GO" id="GO:0005829">
    <property type="term" value="C:cytosol"/>
    <property type="evidence" value="ECO:0007669"/>
    <property type="project" value="TreeGrafter"/>
</dbReference>
<dbReference type="EMBL" id="FOYX01000003">
    <property type="protein sequence ID" value="SFR83058.1"/>
    <property type="molecule type" value="Genomic_DNA"/>
</dbReference>
<evidence type="ECO:0000313" key="3">
    <source>
        <dbReference type="Proteomes" id="UP000199462"/>
    </source>
</evidence>
<dbReference type="InterPro" id="IPR005025">
    <property type="entry name" value="FMN_Rdtase-like_dom"/>
</dbReference>
<organism evidence="2 3">
    <name type="scientific">Maribacter stanieri</name>
    <dbReference type="NCBI Taxonomy" id="440514"/>
    <lineage>
        <taxon>Bacteria</taxon>
        <taxon>Pseudomonadati</taxon>
        <taxon>Bacteroidota</taxon>
        <taxon>Flavobacteriia</taxon>
        <taxon>Flavobacteriales</taxon>
        <taxon>Flavobacteriaceae</taxon>
        <taxon>Maribacter</taxon>
    </lineage>
</organism>
<evidence type="ECO:0000313" key="2">
    <source>
        <dbReference type="EMBL" id="SFR83058.1"/>
    </source>
</evidence>
<dbReference type="InterPro" id="IPR050712">
    <property type="entry name" value="NAD(P)H-dep_reductase"/>
</dbReference>
<gene>
    <name evidence="2" type="ORF">SAMN04488010_3117</name>
</gene>
<dbReference type="GO" id="GO:0016491">
    <property type="term" value="F:oxidoreductase activity"/>
    <property type="evidence" value="ECO:0007669"/>
    <property type="project" value="InterPro"/>
</dbReference>
<dbReference type="AlphaFoldDB" id="A0A1I6JVY2"/>
<dbReference type="InterPro" id="IPR029039">
    <property type="entry name" value="Flavoprotein-like_sf"/>
</dbReference>
<keyword evidence="3" id="KW-1185">Reference proteome</keyword>
<dbReference type="RefSeq" id="WP_091904257.1">
    <property type="nucleotide sequence ID" value="NZ_FOYX01000003.1"/>
</dbReference>
<dbReference type="Gene3D" id="3.40.50.360">
    <property type="match status" value="1"/>
</dbReference>
<dbReference type="SUPFAM" id="SSF52218">
    <property type="entry name" value="Flavoproteins"/>
    <property type="match status" value="1"/>
</dbReference>
<proteinExistence type="predicted"/>
<evidence type="ECO:0000259" key="1">
    <source>
        <dbReference type="Pfam" id="PF03358"/>
    </source>
</evidence>
<dbReference type="PANTHER" id="PTHR30543:SF21">
    <property type="entry name" value="NAD(P)H-DEPENDENT FMN REDUCTASE LOT6"/>
    <property type="match status" value="1"/>
</dbReference>
<feature type="domain" description="NADPH-dependent FMN reductase-like" evidence="1">
    <location>
        <begin position="4"/>
        <end position="141"/>
    </location>
</feature>
<sequence length="178" mass="19806">MNYVLAFAGSNSSISINYKLVKYTSSLISGTEVRLRNMAKYPFPMYSYDVEKENGYSNSLVEFKNEISNAKGLIIAVSEHNSYPSAYFKNTMDWLSRLDSKFLVDKKILLMSTSTGGRGAIGALEVAEKMITRFQGTVVETFSLPRYGDNFDENTGITNADLAKIHSEKVSSFVKAIS</sequence>
<dbReference type="GO" id="GO:0010181">
    <property type="term" value="F:FMN binding"/>
    <property type="evidence" value="ECO:0007669"/>
    <property type="project" value="TreeGrafter"/>
</dbReference>
<dbReference type="STRING" id="440514.SAMN04488010_3117"/>
<accession>A0A1I6JVY2</accession>
<name>A0A1I6JVY2_9FLAO</name>
<dbReference type="Pfam" id="PF03358">
    <property type="entry name" value="FMN_red"/>
    <property type="match status" value="1"/>
</dbReference>